<evidence type="ECO:0000256" key="6">
    <source>
        <dbReference type="SAM" id="Phobius"/>
    </source>
</evidence>
<dbReference type="EMBL" id="KF900985">
    <property type="protein sequence ID" value="AIF13835.1"/>
    <property type="molecule type" value="Genomic_DNA"/>
</dbReference>
<dbReference type="AlphaFoldDB" id="A0A075HF60"/>
<dbReference type="InterPro" id="IPR001640">
    <property type="entry name" value="Lgt"/>
</dbReference>
<name>A0A075HF60_9EURY</name>
<keyword evidence="4 6" id="KW-1133">Transmembrane helix</keyword>
<keyword evidence="1" id="KW-1003">Cell membrane</keyword>
<dbReference type="GO" id="GO:0042158">
    <property type="term" value="P:lipoprotein biosynthetic process"/>
    <property type="evidence" value="ECO:0007669"/>
    <property type="project" value="InterPro"/>
</dbReference>
<accession>A0A075HF60</accession>
<dbReference type="Pfam" id="PF01790">
    <property type="entry name" value="LGT"/>
    <property type="match status" value="1"/>
</dbReference>
<keyword evidence="3 6" id="KW-0812">Transmembrane</keyword>
<evidence type="ECO:0000256" key="1">
    <source>
        <dbReference type="ARBA" id="ARBA00022475"/>
    </source>
</evidence>
<keyword evidence="5 6" id="KW-0472">Membrane</keyword>
<proteinExistence type="predicted"/>
<protein>
    <submittedName>
        <fullName evidence="7">Prolipoprotein diacylglyceryl transferase</fullName>
    </submittedName>
</protein>
<evidence type="ECO:0000256" key="2">
    <source>
        <dbReference type="ARBA" id="ARBA00022679"/>
    </source>
</evidence>
<feature type="transmembrane region" description="Helical" evidence="6">
    <location>
        <begin position="118"/>
        <end position="140"/>
    </location>
</feature>
<keyword evidence="2 7" id="KW-0808">Transferase</keyword>
<dbReference type="PANTHER" id="PTHR30589">
    <property type="entry name" value="PROLIPOPROTEIN DIACYLGLYCERYL TRANSFERASE"/>
    <property type="match status" value="1"/>
</dbReference>
<feature type="transmembrane region" description="Helical" evidence="6">
    <location>
        <begin position="6"/>
        <end position="28"/>
    </location>
</feature>
<keyword evidence="7" id="KW-0449">Lipoprotein</keyword>
<feature type="transmembrane region" description="Helical" evidence="6">
    <location>
        <begin position="49"/>
        <end position="67"/>
    </location>
</feature>
<sequence>MQFPLWIELGFVSLHPHFVLEALGYIVGLSLMAREGSRRGDSLDGTHRGLLIITALLGAIIGAKTLAWLEHAPQTLQFASEHPFRLIGGKTIVGGLLGGTLAVELVKKRLGVTERTGDIYVTPLLVSISIGRLGCFLSGMDDMTFGYHSDLPWAVDFGDGPRHPAQLYEIIFLGFLGMRLFQHERAGLELPPGARYQLFMIFYLGWRLSVDFIKPADVSFLLLSPIQWACVFGVIYFLRDYQRTVVGGD</sequence>
<evidence type="ECO:0000256" key="3">
    <source>
        <dbReference type="ARBA" id="ARBA00022692"/>
    </source>
</evidence>
<evidence type="ECO:0000256" key="5">
    <source>
        <dbReference type="ARBA" id="ARBA00023136"/>
    </source>
</evidence>
<dbReference type="PANTHER" id="PTHR30589:SF0">
    <property type="entry name" value="PHOSPHATIDYLGLYCEROL--PROLIPOPROTEIN DIACYLGLYCERYL TRANSFERASE"/>
    <property type="match status" value="1"/>
</dbReference>
<evidence type="ECO:0000256" key="4">
    <source>
        <dbReference type="ARBA" id="ARBA00022989"/>
    </source>
</evidence>
<feature type="transmembrane region" description="Helical" evidence="6">
    <location>
        <begin position="87"/>
        <end position="106"/>
    </location>
</feature>
<feature type="transmembrane region" description="Helical" evidence="6">
    <location>
        <begin position="219"/>
        <end position="238"/>
    </location>
</feature>
<evidence type="ECO:0000313" key="7">
    <source>
        <dbReference type="EMBL" id="AIF13835.1"/>
    </source>
</evidence>
<dbReference type="GO" id="GO:0005886">
    <property type="term" value="C:plasma membrane"/>
    <property type="evidence" value="ECO:0007669"/>
    <property type="project" value="InterPro"/>
</dbReference>
<reference evidence="7" key="1">
    <citation type="journal article" date="2014" name="Genome Biol. Evol.">
        <title>Pangenome evidence for extensive interdomain horizontal transfer affecting lineage core and shell genes in uncultured planktonic thaumarchaeota and euryarchaeota.</title>
        <authorList>
            <person name="Deschamps P."/>
            <person name="Zivanovic Y."/>
            <person name="Moreira D."/>
            <person name="Rodriguez-Valera F."/>
            <person name="Lopez-Garcia P."/>
        </authorList>
    </citation>
    <scope>NUCLEOTIDE SEQUENCE</scope>
</reference>
<organism evidence="7">
    <name type="scientific">uncultured marine group II/III euryarchaeote KM3_64_C08</name>
    <dbReference type="NCBI Taxonomy" id="1456479"/>
    <lineage>
        <taxon>Archaea</taxon>
        <taxon>Methanobacteriati</taxon>
        <taxon>Methanobacteriota</taxon>
        <taxon>environmental samples</taxon>
    </lineage>
</organism>
<dbReference type="GO" id="GO:0008961">
    <property type="term" value="F:phosphatidylglycerol-prolipoprotein diacylglyceryl transferase activity"/>
    <property type="evidence" value="ECO:0007669"/>
    <property type="project" value="InterPro"/>
</dbReference>